<protein>
    <submittedName>
        <fullName evidence="2">Uncharacterized protein</fullName>
    </submittedName>
</protein>
<organism evidence="2">
    <name type="scientific">Caldilineaceae bacterium SB0664_bin_27</name>
    <dbReference type="NCBI Taxonomy" id="2605260"/>
    <lineage>
        <taxon>Bacteria</taxon>
        <taxon>Bacillati</taxon>
        <taxon>Chloroflexota</taxon>
        <taxon>Caldilineae</taxon>
        <taxon>Caldilineales</taxon>
        <taxon>Caldilineaceae</taxon>
    </lineage>
</organism>
<proteinExistence type="predicted"/>
<name>A0A6B0YQ69_9CHLR</name>
<dbReference type="AlphaFoldDB" id="A0A6B0YQ69"/>
<keyword evidence="1" id="KW-0732">Signal</keyword>
<dbReference type="EMBL" id="VXRG01000027">
    <property type="protein sequence ID" value="MXY92311.1"/>
    <property type="molecule type" value="Genomic_DNA"/>
</dbReference>
<evidence type="ECO:0000313" key="2">
    <source>
        <dbReference type="EMBL" id="MXY92311.1"/>
    </source>
</evidence>
<accession>A0A6B0YQ69</accession>
<feature type="signal peptide" evidence="1">
    <location>
        <begin position="1"/>
        <end position="29"/>
    </location>
</feature>
<evidence type="ECO:0000256" key="1">
    <source>
        <dbReference type="SAM" id="SignalP"/>
    </source>
</evidence>
<gene>
    <name evidence="2" type="ORF">F4Y42_02565</name>
</gene>
<sequence>MTTKTRNVVIIVALLLVILALILSITLHAADAGKASPSGSLPVSHFAVPDGWKLSGKSLDQGLGRESFRCEST</sequence>
<feature type="chain" id="PRO_5025663613" evidence="1">
    <location>
        <begin position="30"/>
        <end position="73"/>
    </location>
</feature>
<reference evidence="2" key="1">
    <citation type="submission" date="2019-09" db="EMBL/GenBank/DDBJ databases">
        <title>Characterisation of the sponge microbiome using genome-centric metagenomics.</title>
        <authorList>
            <person name="Engelberts J.P."/>
            <person name="Robbins S.J."/>
            <person name="De Goeij J.M."/>
            <person name="Aranda M."/>
            <person name="Bell S.C."/>
            <person name="Webster N.S."/>
        </authorList>
    </citation>
    <scope>NUCLEOTIDE SEQUENCE</scope>
    <source>
        <strain evidence="2">SB0664_bin_27</strain>
    </source>
</reference>
<comment type="caution">
    <text evidence="2">The sequence shown here is derived from an EMBL/GenBank/DDBJ whole genome shotgun (WGS) entry which is preliminary data.</text>
</comment>